<reference evidence="1 2" key="1">
    <citation type="submission" date="2021-05" db="EMBL/GenBank/DDBJ databases">
        <title>Novel Bacillus species.</title>
        <authorList>
            <person name="Liu G."/>
        </authorList>
    </citation>
    <scope>NUCLEOTIDE SEQUENCE [LARGE SCALE GENOMIC DNA]</scope>
    <source>
        <strain evidence="2">FJAT-49780</strain>
    </source>
</reference>
<name>A0A942TGS0_9BACI</name>
<evidence type="ECO:0000313" key="2">
    <source>
        <dbReference type="Proteomes" id="UP000681414"/>
    </source>
</evidence>
<organism evidence="1 2">
    <name type="scientific">Lederbergia citri</name>
    <dbReference type="NCBI Taxonomy" id="2833580"/>
    <lineage>
        <taxon>Bacteria</taxon>
        <taxon>Bacillati</taxon>
        <taxon>Bacillota</taxon>
        <taxon>Bacilli</taxon>
        <taxon>Bacillales</taxon>
        <taxon>Bacillaceae</taxon>
        <taxon>Lederbergia</taxon>
    </lineage>
</organism>
<dbReference type="EMBL" id="JAGYPG010000002">
    <property type="protein sequence ID" value="MBS4196074.1"/>
    <property type="molecule type" value="Genomic_DNA"/>
</dbReference>
<proteinExistence type="predicted"/>
<sequence>MDNQETQLFSHKQLAASCFNKVWDFLDKEILSAEEKEEMIHLCHSSFWHWTQVENHTEQNISIGYWQLSRIYTVVGQGENALGYAKRCITIGKEASLDPFYIGYGYEAAARSYSVLKQFDMCQEMMQQAYDCVEKITDIENRKLLLNDLNTIST</sequence>
<protein>
    <submittedName>
        <fullName evidence="1">Uncharacterized protein</fullName>
    </submittedName>
</protein>
<keyword evidence="2" id="KW-1185">Reference proteome</keyword>
<comment type="caution">
    <text evidence="1">The sequence shown here is derived from an EMBL/GenBank/DDBJ whole genome shotgun (WGS) entry which is preliminary data.</text>
</comment>
<gene>
    <name evidence="1" type="ORF">KHA97_13490</name>
</gene>
<dbReference type="AlphaFoldDB" id="A0A942TGS0"/>
<evidence type="ECO:0000313" key="1">
    <source>
        <dbReference type="EMBL" id="MBS4196074.1"/>
    </source>
</evidence>
<dbReference type="RefSeq" id="WP_213125237.1">
    <property type="nucleotide sequence ID" value="NZ_JAGYPG010000002.1"/>
</dbReference>
<accession>A0A942TGS0</accession>
<dbReference type="Proteomes" id="UP000681414">
    <property type="component" value="Unassembled WGS sequence"/>
</dbReference>